<dbReference type="EMBL" id="SOCP01000018">
    <property type="protein sequence ID" value="TDV42186.1"/>
    <property type="molecule type" value="Genomic_DNA"/>
</dbReference>
<protein>
    <recommendedName>
        <fullName evidence="3">AAA domain-containing protein</fullName>
    </recommendedName>
</protein>
<dbReference type="Proteomes" id="UP000294927">
    <property type="component" value="Unassembled WGS sequence"/>
</dbReference>
<comment type="caution">
    <text evidence="1">The sequence shown here is derived from an EMBL/GenBank/DDBJ whole genome shotgun (WGS) entry which is preliminary data.</text>
</comment>
<dbReference type="Gene3D" id="3.40.50.300">
    <property type="entry name" value="P-loop containing nucleotide triphosphate hydrolases"/>
    <property type="match status" value="1"/>
</dbReference>
<gene>
    <name evidence="1" type="ORF">CLV71_11856</name>
</gene>
<dbReference type="InterPro" id="IPR027417">
    <property type="entry name" value="P-loop_NTPase"/>
</dbReference>
<evidence type="ECO:0008006" key="3">
    <source>
        <dbReference type="Google" id="ProtNLM"/>
    </source>
</evidence>
<dbReference type="RefSeq" id="WP_133907392.1">
    <property type="nucleotide sequence ID" value="NZ_SOCP01000018.1"/>
</dbReference>
<dbReference type="SUPFAM" id="SSF52540">
    <property type="entry name" value="P-loop containing nucleoside triphosphate hydrolases"/>
    <property type="match status" value="1"/>
</dbReference>
<sequence length="196" mass="21918">MRQVYWLGGGSGAGKSTTAARLAARHGLTVYATDDTMADHATRTTPDDAPYLHRFLAMDMDERWLRRSPREMVETFHWFRGEGFGLILDDLERMSGRIIVEGFRLLPRLVAPLAGNAVWLLPTPRFREAAFAKRGVDIPGWTSDPERTLANLLERDRLFTEHLAGETRRLGLTGIDVDLGVGEDELADRVSAALDL</sequence>
<evidence type="ECO:0000313" key="2">
    <source>
        <dbReference type="Proteomes" id="UP000294927"/>
    </source>
</evidence>
<organism evidence="1 2">
    <name type="scientific">Actinophytocola oryzae</name>
    <dbReference type="NCBI Taxonomy" id="502181"/>
    <lineage>
        <taxon>Bacteria</taxon>
        <taxon>Bacillati</taxon>
        <taxon>Actinomycetota</taxon>
        <taxon>Actinomycetes</taxon>
        <taxon>Pseudonocardiales</taxon>
        <taxon>Pseudonocardiaceae</taxon>
    </lineage>
</organism>
<evidence type="ECO:0000313" key="1">
    <source>
        <dbReference type="EMBL" id="TDV42186.1"/>
    </source>
</evidence>
<accession>A0A4R7V3Y0</accession>
<reference evidence="1 2" key="1">
    <citation type="submission" date="2019-03" db="EMBL/GenBank/DDBJ databases">
        <title>Genomic Encyclopedia of Archaeal and Bacterial Type Strains, Phase II (KMG-II): from individual species to whole genera.</title>
        <authorList>
            <person name="Goeker M."/>
        </authorList>
    </citation>
    <scope>NUCLEOTIDE SEQUENCE [LARGE SCALE GENOMIC DNA]</scope>
    <source>
        <strain evidence="1 2">DSM 45499</strain>
    </source>
</reference>
<proteinExistence type="predicted"/>
<dbReference type="CDD" id="cd02019">
    <property type="entry name" value="NK"/>
    <property type="match status" value="1"/>
</dbReference>
<name>A0A4R7V3Y0_9PSEU</name>
<dbReference type="OrthoDB" id="3820382at2"/>
<keyword evidence="2" id="KW-1185">Reference proteome</keyword>
<dbReference type="AlphaFoldDB" id="A0A4R7V3Y0"/>